<dbReference type="InterPro" id="IPR011577">
    <property type="entry name" value="Cyt_b561_bac/Ni-Hgenase"/>
</dbReference>
<evidence type="ECO:0000256" key="1">
    <source>
        <dbReference type="ARBA" id="ARBA00001970"/>
    </source>
</evidence>
<evidence type="ECO:0000256" key="6">
    <source>
        <dbReference type="ARBA" id="ARBA00022692"/>
    </source>
</evidence>
<feature type="transmembrane region" description="Helical" evidence="13">
    <location>
        <begin position="109"/>
        <end position="130"/>
    </location>
</feature>
<dbReference type="SUPFAM" id="SSF81342">
    <property type="entry name" value="Transmembrane di-heme cytochromes"/>
    <property type="match status" value="1"/>
</dbReference>
<comment type="similarity">
    <text evidence="12">Belongs to the cytochrome b561 family.</text>
</comment>
<keyword evidence="5" id="KW-0349">Heme</keyword>
<sequence>MNSLLGALNMHELDRYIYPHRVLHWLVAGAVLLSLASGLTLGFLGYERTVALVGNMLTNILYTSHKTLGVLILLLMTLRIITRLAFVVPDHEPPLNTLERIASTSVHHLLYIALVVMPLLGWAATASGGFPVEFFNWHLPGLIGEREQLSEQLFMWHGRLGWVILGLVVLHVAGAIFHWKIKRDNVMKRMSLFD</sequence>
<dbReference type="PANTHER" id="PTHR30529">
    <property type="entry name" value="CYTOCHROME B561"/>
    <property type="match status" value="1"/>
</dbReference>
<dbReference type="GO" id="GO:0022904">
    <property type="term" value="P:respiratory electron transport chain"/>
    <property type="evidence" value="ECO:0007669"/>
    <property type="project" value="InterPro"/>
</dbReference>
<keyword evidence="7" id="KW-0479">Metal-binding</keyword>
<dbReference type="GO" id="GO:0020037">
    <property type="term" value="F:heme binding"/>
    <property type="evidence" value="ECO:0007669"/>
    <property type="project" value="TreeGrafter"/>
</dbReference>
<dbReference type="GO" id="GO:0046872">
    <property type="term" value="F:metal ion binding"/>
    <property type="evidence" value="ECO:0007669"/>
    <property type="project" value="UniProtKB-KW"/>
</dbReference>
<evidence type="ECO:0000256" key="11">
    <source>
        <dbReference type="ARBA" id="ARBA00023136"/>
    </source>
</evidence>
<comment type="subcellular location">
    <subcellularLocation>
        <location evidence="2">Cell membrane</location>
        <topology evidence="2">Multi-pass membrane protein</topology>
    </subcellularLocation>
</comment>
<evidence type="ECO:0000256" key="5">
    <source>
        <dbReference type="ARBA" id="ARBA00022617"/>
    </source>
</evidence>
<keyword evidence="8" id="KW-0249">Electron transport</keyword>
<gene>
    <name evidence="15" type="ORF">KUC_0398</name>
</gene>
<evidence type="ECO:0000256" key="4">
    <source>
        <dbReference type="ARBA" id="ARBA00022475"/>
    </source>
</evidence>
<protein>
    <submittedName>
        <fullName evidence="15">Cytochrome protein 2</fullName>
    </submittedName>
</protein>
<keyword evidence="3" id="KW-0813">Transport</keyword>
<evidence type="ECO:0000256" key="3">
    <source>
        <dbReference type="ARBA" id="ARBA00022448"/>
    </source>
</evidence>
<evidence type="ECO:0000259" key="14">
    <source>
        <dbReference type="Pfam" id="PF01292"/>
    </source>
</evidence>
<evidence type="ECO:0000256" key="10">
    <source>
        <dbReference type="ARBA" id="ARBA00023004"/>
    </source>
</evidence>
<feature type="domain" description="Cytochrome b561 bacterial/Ni-hydrogenase" evidence="14">
    <location>
        <begin position="19"/>
        <end position="190"/>
    </location>
</feature>
<dbReference type="Proteomes" id="UP000005756">
    <property type="component" value="Unassembled WGS sequence"/>
</dbReference>
<comment type="cofactor">
    <cofactor evidence="1">
        <name>heme b</name>
        <dbReference type="ChEBI" id="CHEBI:60344"/>
    </cofactor>
</comment>
<dbReference type="InterPro" id="IPR052168">
    <property type="entry name" value="Cytochrome_b561_oxidase"/>
</dbReference>
<feature type="transmembrane region" description="Helical" evidence="13">
    <location>
        <begin position="66"/>
        <end position="88"/>
    </location>
</feature>
<dbReference type="GO" id="GO:0009055">
    <property type="term" value="F:electron transfer activity"/>
    <property type="evidence" value="ECO:0007669"/>
    <property type="project" value="InterPro"/>
</dbReference>
<accession>A0A7U9C1I7</accession>
<evidence type="ECO:0000313" key="15">
    <source>
        <dbReference type="EMBL" id="EHJ93451.1"/>
    </source>
</evidence>
<dbReference type="Pfam" id="PF01292">
    <property type="entry name" value="Ni_hydr_CYTB"/>
    <property type="match status" value="1"/>
</dbReference>
<dbReference type="Gene3D" id="1.20.950.20">
    <property type="entry name" value="Transmembrane di-heme cytochromes, Chain C"/>
    <property type="match status" value="1"/>
</dbReference>
<keyword evidence="10" id="KW-0408">Iron</keyword>
<dbReference type="InterPro" id="IPR016174">
    <property type="entry name" value="Di-haem_cyt_TM"/>
</dbReference>
<evidence type="ECO:0000256" key="8">
    <source>
        <dbReference type="ARBA" id="ARBA00022982"/>
    </source>
</evidence>
<dbReference type="AlphaFoldDB" id="A0A7U9C1I7"/>
<feature type="transmembrane region" description="Helical" evidence="13">
    <location>
        <begin position="160"/>
        <end position="179"/>
    </location>
</feature>
<evidence type="ECO:0000256" key="9">
    <source>
        <dbReference type="ARBA" id="ARBA00022989"/>
    </source>
</evidence>
<keyword evidence="9 13" id="KW-1133">Transmembrane helix</keyword>
<dbReference type="EMBL" id="JH393257">
    <property type="protein sequence ID" value="EHJ93451.1"/>
    <property type="molecule type" value="Genomic_DNA"/>
</dbReference>
<keyword evidence="6 13" id="KW-0812">Transmembrane</keyword>
<dbReference type="GO" id="GO:0005886">
    <property type="term" value="C:plasma membrane"/>
    <property type="evidence" value="ECO:0007669"/>
    <property type="project" value="UniProtKB-SubCell"/>
</dbReference>
<proteinExistence type="inferred from homology"/>
<reference evidence="15 16" key="1">
    <citation type="submission" date="2011-10" db="EMBL/GenBank/DDBJ databases">
        <authorList>
            <person name="Quillaguamn J."/>
            <person name="Guzmn D."/>
            <person name="Balderrama-Subieta A."/>
            <person name="Cardona-Ortuo C."/>
            <person name="Guevara-Martnez M."/>
            <person name="Callisaya-Quispe N."/>
        </authorList>
    </citation>
    <scope>NUCLEOTIDE SEQUENCE [LARGE SCALE GENOMIC DNA]</scope>
    <source>
        <strain evidence="15 16">LC1</strain>
    </source>
</reference>
<keyword evidence="11 13" id="KW-0472">Membrane</keyword>
<feature type="transmembrane region" description="Helical" evidence="13">
    <location>
        <begin position="22"/>
        <end position="46"/>
    </location>
</feature>
<organism evidence="15 16">
    <name type="scientific">Vreelandella boliviensis LC1</name>
    <dbReference type="NCBI Taxonomy" id="1072583"/>
    <lineage>
        <taxon>Bacteria</taxon>
        <taxon>Pseudomonadati</taxon>
        <taxon>Pseudomonadota</taxon>
        <taxon>Gammaproteobacteria</taxon>
        <taxon>Oceanospirillales</taxon>
        <taxon>Halomonadaceae</taxon>
        <taxon>Vreelandella</taxon>
    </lineage>
</organism>
<name>A0A7U9C1I7_9GAMM</name>
<evidence type="ECO:0000256" key="13">
    <source>
        <dbReference type="SAM" id="Phobius"/>
    </source>
</evidence>
<evidence type="ECO:0000256" key="7">
    <source>
        <dbReference type="ARBA" id="ARBA00022723"/>
    </source>
</evidence>
<keyword evidence="4" id="KW-1003">Cell membrane</keyword>
<evidence type="ECO:0000256" key="2">
    <source>
        <dbReference type="ARBA" id="ARBA00004651"/>
    </source>
</evidence>
<evidence type="ECO:0000256" key="12">
    <source>
        <dbReference type="ARBA" id="ARBA00037975"/>
    </source>
</evidence>
<dbReference type="PANTHER" id="PTHR30529:SF1">
    <property type="entry name" value="CYTOCHROME B561 HOMOLOG 2"/>
    <property type="match status" value="1"/>
</dbReference>
<evidence type="ECO:0000313" key="16">
    <source>
        <dbReference type="Proteomes" id="UP000005756"/>
    </source>
</evidence>